<gene>
    <name evidence="1" type="ORF">PIB30_031057</name>
</gene>
<evidence type="ECO:0000313" key="1">
    <source>
        <dbReference type="EMBL" id="MED6121526.1"/>
    </source>
</evidence>
<name>A0ABU6RBY9_9FABA</name>
<protein>
    <submittedName>
        <fullName evidence="1">Uncharacterized protein</fullName>
    </submittedName>
</protein>
<dbReference type="Proteomes" id="UP001341840">
    <property type="component" value="Unassembled WGS sequence"/>
</dbReference>
<sequence>MLELGRPKRNEELRPLLEGQLEDVQEEFRLVCLEGIRHASLQEGARTRDEIREEARLRDYALKERVAARYNKKVMRITFLKNDLVLLRNDIRIPKPGEGKLTANWKDLFRIAEVLGKSYYKVAILQGADLARSRHACDLKKYNS</sequence>
<dbReference type="EMBL" id="JASCZI010030340">
    <property type="protein sequence ID" value="MED6121526.1"/>
    <property type="molecule type" value="Genomic_DNA"/>
</dbReference>
<evidence type="ECO:0000313" key="2">
    <source>
        <dbReference type="Proteomes" id="UP001341840"/>
    </source>
</evidence>
<accession>A0ABU6RBY9</accession>
<keyword evidence="2" id="KW-1185">Reference proteome</keyword>
<organism evidence="1 2">
    <name type="scientific">Stylosanthes scabra</name>
    <dbReference type="NCBI Taxonomy" id="79078"/>
    <lineage>
        <taxon>Eukaryota</taxon>
        <taxon>Viridiplantae</taxon>
        <taxon>Streptophyta</taxon>
        <taxon>Embryophyta</taxon>
        <taxon>Tracheophyta</taxon>
        <taxon>Spermatophyta</taxon>
        <taxon>Magnoliopsida</taxon>
        <taxon>eudicotyledons</taxon>
        <taxon>Gunneridae</taxon>
        <taxon>Pentapetalae</taxon>
        <taxon>rosids</taxon>
        <taxon>fabids</taxon>
        <taxon>Fabales</taxon>
        <taxon>Fabaceae</taxon>
        <taxon>Papilionoideae</taxon>
        <taxon>50 kb inversion clade</taxon>
        <taxon>dalbergioids sensu lato</taxon>
        <taxon>Dalbergieae</taxon>
        <taxon>Pterocarpus clade</taxon>
        <taxon>Stylosanthes</taxon>
    </lineage>
</organism>
<proteinExistence type="predicted"/>
<reference evidence="1 2" key="1">
    <citation type="journal article" date="2023" name="Plants (Basel)">
        <title>Bridging the Gap: Combining Genomics and Transcriptomics Approaches to Understand Stylosanthes scabra, an Orphan Legume from the Brazilian Caatinga.</title>
        <authorList>
            <person name="Ferreira-Neto J.R.C."/>
            <person name="da Silva M.D."/>
            <person name="Binneck E."/>
            <person name="de Melo N.F."/>
            <person name="da Silva R.H."/>
            <person name="de Melo A.L.T.M."/>
            <person name="Pandolfi V."/>
            <person name="Bustamante F.O."/>
            <person name="Brasileiro-Vidal A.C."/>
            <person name="Benko-Iseppon A.M."/>
        </authorList>
    </citation>
    <scope>NUCLEOTIDE SEQUENCE [LARGE SCALE GENOMIC DNA]</scope>
    <source>
        <tissue evidence="1">Leaves</tissue>
    </source>
</reference>
<comment type="caution">
    <text evidence="1">The sequence shown here is derived from an EMBL/GenBank/DDBJ whole genome shotgun (WGS) entry which is preliminary data.</text>
</comment>